<dbReference type="InterPro" id="IPR009057">
    <property type="entry name" value="Homeodomain-like_sf"/>
</dbReference>
<dbReference type="Pfam" id="PF12625">
    <property type="entry name" value="Arabinose_bd"/>
    <property type="match status" value="1"/>
</dbReference>
<gene>
    <name evidence="5" type="ORF">ACFOMG_09935</name>
</gene>
<dbReference type="PRINTS" id="PR00032">
    <property type="entry name" value="HTHARAC"/>
</dbReference>
<sequence>MTIKTLGHGDHYISSDYLILLAELAFEHGLALSQLLQHTGLDESLLLSPDTRVGNLSAIRFVERFCELTNDLQIAVDFGKRMTLSKHGALGYAAQYSETMSDAGEKVTRFLETRAQIFRMERQADEQTRSLLVSPRFHSERAAPFLILAFLTSIETICRTLVSENGKQARSDIYIQLSDHWQSAASALQTALPHCTIHVSDHNQLVWPASAFTQPLPFFNRQMETVTEQRLQKILTLVKEPATLKEKISRQLTENPARMPTVEGMASQLHMSAATLTRRLKAEGVSFQQLKDEVRFNCAQELLQEDLSLDAIAAELGYSDASNFTKAFKNWAGESPTQFRGKSHTR</sequence>
<dbReference type="InterPro" id="IPR032687">
    <property type="entry name" value="AraC-type_N"/>
</dbReference>
<evidence type="ECO:0000313" key="6">
    <source>
        <dbReference type="Proteomes" id="UP001595722"/>
    </source>
</evidence>
<keyword evidence="3" id="KW-0804">Transcription</keyword>
<comment type="caution">
    <text evidence="5">The sequence shown here is derived from an EMBL/GenBank/DDBJ whole genome shotgun (WGS) entry which is preliminary data.</text>
</comment>
<organism evidence="5 6">
    <name type="scientific">Bacterioplanoides pacificum</name>
    <dbReference type="NCBI Taxonomy" id="1171596"/>
    <lineage>
        <taxon>Bacteria</taxon>
        <taxon>Pseudomonadati</taxon>
        <taxon>Pseudomonadota</taxon>
        <taxon>Gammaproteobacteria</taxon>
        <taxon>Oceanospirillales</taxon>
        <taxon>Oceanospirillaceae</taxon>
        <taxon>Bacterioplanoides</taxon>
    </lineage>
</organism>
<dbReference type="InterPro" id="IPR020449">
    <property type="entry name" value="Tscrpt_reg_AraC-type_HTH"/>
</dbReference>
<accession>A0ABV7VV38</accession>
<dbReference type="PANTHER" id="PTHR47894:SF1">
    <property type="entry name" value="HTH-TYPE TRANSCRIPTIONAL REGULATOR VQSM"/>
    <property type="match status" value="1"/>
</dbReference>
<evidence type="ECO:0000313" key="5">
    <source>
        <dbReference type="EMBL" id="MFC3680416.1"/>
    </source>
</evidence>
<dbReference type="Pfam" id="PF12833">
    <property type="entry name" value="HTH_18"/>
    <property type="match status" value="1"/>
</dbReference>
<keyword evidence="2" id="KW-0238">DNA-binding</keyword>
<dbReference type="RefSeq" id="WP_376866376.1">
    <property type="nucleotide sequence ID" value="NZ_JBHRYB010000008.1"/>
</dbReference>
<protein>
    <submittedName>
        <fullName evidence="5">Helix-turn-helix domain-containing protein</fullName>
    </submittedName>
</protein>
<evidence type="ECO:0000256" key="1">
    <source>
        <dbReference type="ARBA" id="ARBA00023015"/>
    </source>
</evidence>
<keyword evidence="1" id="KW-0805">Transcription regulation</keyword>
<feature type="domain" description="HTH araC/xylS-type" evidence="4">
    <location>
        <begin position="246"/>
        <end position="342"/>
    </location>
</feature>
<dbReference type="EMBL" id="JBHRYB010000008">
    <property type="protein sequence ID" value="MFC3680416.1"/>
    <property type="molecule type" value="Genomic_DNA"/>
</dbReference>
<name>A0ABV7VV38_9GAMM</name>
<dbReference type="PANTHER" id="PTHR47894">
    <property type="entry name" value="HTH-TYPE TRANSCRIPTIONAL REGULATOR GADX"/>
    <property type="match status" value="1"/>
</dbReference>
<dbReference type="SMART" id="SM00342">
    <property type="entry name" value="HTH_ARAC"/>
    <property type="match status" value="1"/>
</dbReference>
<evidence type="ECO:0000256" key="2">
    <source>
        <dbReference type="ARBA" id="ARBA00023125"/>
    </source>
</evidence>
<dbReference type="PROSITE" id="PS01124">
    <property type="entry name" value="HTH_ARAC_FAMILY_2"/>
    <property type="match status" value="1"/>
</dbReference>
<keyword evidence="6" id="KW-1185">Reference proteome</keyword>
<dbReference type="Gene3D" id="1.10.10.60">
    <property type="entry name" value="Homeodomain-like"/>
    <property type="match status" value="1"/>
</dbReference>
<evidence type="ECO:0000256" key="3">
    <source>
        <dbReference type="ARBA" id="ARBA00023163"/>
    </source>
</evidence>
<dbReference type="InterPro" id="IPR018060">
    <property type="entry name" value="HTH_AraC"/>
</dbReference>
<dbReference type="SUPFAM" id="SSF46689">
    <property type="entry name" value="Homeodomain-like"/>
    <property type="match status" value="1"/>
</dbReference>
<evidence type="ECO:0000259" key="4">
    <source>
        <dbReference type="PROSITE" id="PS01124"/>
    </source>
</evidence>
<dbReference type="Proteomes" id="UP001595722">
    <property type="component" value="Unassembled WGS sequence"/>
</dbReference>
<reference evidence="6" key="1">
    <citation type="journal article" date="2019" name="Int. J. Syst. Evol. Microbiol.">
        <title>The Global Catalogue of Microorganisms (GCM) 10K type strain sequencing project: providing services to taxonomists for standard genome sequencing and annotation.</title>
        <authorList>
            <consortium name="The Broad Institute Genomics Platform"/>
            <consortium name="The Broad Institute Genome Sequencing Center for Infectious Disease"/>
            <person name="Wu L."/>
            <person name="Ma J."/>
        </authorList>
    </citation>
    <scope>NUCLEOTIDE SEQUENCE [LARGE SCALE GENOMIC DNA]</scope>
    <source>
        <strain evidence="6">KCTC 42424</strain>
    </source>
</reference>
<proteinExistence type="predicted"/>